<evidence type="ECO:0000256" key="8">
    <source>
        <dbReference type="ARBA" id="ARBA00023157"/>
    </source>
</evidence>
<dbReference type="PANTHER" id="PTHR24270">
    <property type="entry name" value="LOW-DENSITY LIPOPROTEIN RECEPTOR-RELATED"/>
    <property type="match status" value="1"/>
</dbReference>
<evidence type="ECO:0000256" key="10">
    <source>
        <dbReference type="PROSITE-ProRule" id="PRU00124"/>
    </source>
</evidence>
<feature type="disulfide bond" evidence="10">
    <location>
        <begin position="511"/>
        <end position="526"/>
    </location>
</feature>
<dbReference type="PANTHER" id="PTHR24270:SF61">
    <property type="entry name" value="EGF-LIKE DOMAIN-CONTAINING PROTEIN"/>
    <property type="match status" value="1"/>
</dbReference>
<feature type="disulfide bond" evidence="10">
    <location>
        <begin position="385"/>
        <end position="403"/>
    </location>
</feature>
<evidence type="ECO:0000256" key="2">
    <source>
        <dbReference type="ARBA" id="ARBA00004308"/>
    </source>
</evidence>
<feature type="signal peptide" evidence="12">
    <location>
        <begin position="1"/>
        <end position="22"/>
    </location>
</feature>
<feature type="domain" description="SEA" evidence="13">
    <location>
        <begin position="116"/>
        <end position="233"/>
    </location>
</feature>
<evidence type="ECO:0000256" key="11">
    <source>
        <dbReference type="SAM" id="MobiDB-lite"/>
    </source>
</evidence>
<evidence type="ECO:0000256" key="9">
    <source>
        <dbReference type="ARBA" id="ARBA00023180"/>
    </source>
</evidence>
<keyword evidence="6" id="KW-1133">Transmembrane helix</keyword>
<comment type="subcellular location">
    <subcellularLocation>
        <location evidence="2">Endomembrane system</location>
    </subcellularLocation>
    <subcellularLocation>
        <location evidence="1">Membrane</location>
        <topology evidence="1">Single-pass membrane protein</topology>
    </subcellularLocation>
</comment>
<evidence type="ECO:0000256" key="7">
    <source>
        <dbReference type="ARBA" id="ARBA00023136"/>
    </source>
</evidence>
<feature type="non-terminal residue" evidence="14">
    <location>
        <position position="1"/>
    </location>
</feature>
<feature type="disulfide bond" evidence="10">
    <location>
        <begin position="668"/>
        <end position="683"/>
    </location>
</feature>
<dbReference type="SMART" id="SM00192">
    <property type="entry name" value="LDLa"/>
    <property type="match status" value="10"/>
</dbReference>
<dbReference type="InterPro" id="IPR050685">
    <property type="entry name" value="LDLR"/>
</dbReference>
<keyword evidence="5" id="KW-0677">Repeat</keyword>
<feature type="disulfide bond" evidence="10">
    <location>
        <begin position="378"/>
        <end position="390"/>
    </location>
</feature>
<feature type="disulfide bond" evidence="10">
    <location>
        <begin position="609"/>
        <end position="621"/>
    </location>
</feature>
<evidence type="ECO:0000256" key="3">
    <source>
        <dbReference type="ARBA" id="ARBA00022692"/>
    </source>
</evidence>
<dbReference type="InterPro" id="IPR036055">
    <property type="entry name" value="LDL_receptor-like_sf"/>
</dbReference>
<dbReference type="PRINTS" id="PR00261">
    <property type="entry name" value="LDLRECEPTOR"/>
</dbReference>
<feature type="disulfide bond" evidence="10">
    <location>
        <begin position="499"/>
        <end position="517"/>
    </location>
</feature>
<dbReference type="InterPro" id="IPR002172">
    <property type="entry name" value="LDrepeatLR_classA_rpt"/>
</dbReference>
<feature type="disulfide bond" evidence="10">
    <location>
        <begin position="628"/>
        <end position="643"/>
    </location>
</feature>
<comment type="caution">
    <text evidence="10">Lacks conserved residue(s) required for the propagation of feature annotation.</text>
</comment>
<evidence type="ECO:0000256" key="1">
    <source>
        <dbReference type="ARBA" id="ARBA00004167"/>
    </source>
</evidence>
<reference evidence="14" key="1">
    <citation type="submission" date="2015-09" db="EMBL/GenBank/DDBJ databases">
        <title>De novo assembly of Pectinophora gossypiella (Pink Bollworm) gut transcriptome.</title>
        <authorList>
            <person name="Tassone E.E."/>
        </authorList>
    </citation>
    <scope>NUCLEOTIDE SEQUENCE</scope>
</reference>
<keyword evidence="4 12" id="KW-0732">Signal</keyword>
<feature type="disulfide bond" evidence="10">
    <location>
        <begin position="616"/>
        <end position="634"/>
    </location>
</feature>
<dbReference type="EMBL" id="GDQN01011583">
    <property type="protein sequence ID" value="JAT79471.1"/>
    <property type="molecule type" value="Transcribed_RNA"/>
</dbReference>
<feature type="non-terminal residue" evidence="14">
    <location>
        <position position="693"/>
    </location>
</feature>
<dbReference type="PROSITE" id="PS50024">
    <property type="entry name" value="SEA"/>
    <property type="match status" value="1"/>
</dbReference>
<feature type="disulfide bond" evidence="10">
    <location>
        <begin position="240"/>
        <end position="252"/>
    </location>
</feature>
<feature type="disulfide bond" evidence="10">
    <location>
        <begin position="436"/>
        <end position="451"/>
    </location>
</feature>
<name>A0A1E1VXS1_PECGO</name>
<feature type="disulfide bond" evidence="10">
    <location>
        <begin position="340"/>
        <end position="352"/>
    </location>
</feature>
<keyword evidence="3" id="KW-0812">Transmembrane</keyword>
<dbReference type="CDD" id="cd00112">
    <property type="entry name" value="LDLa"/>
    <property type="match status" value="9"/>
</dbReference>
<evidence type="ECO:0000256" key="4">
    <source>
        <dbReference type="ARBA" id="ARBA00022729"/>
    </source>
</evidence>
<evidence type="ECO:0000256" key="5">
    <source>
        <dbReference type="ARBA" id="ARBA00022737"/>
    </source>
</evidence>
<feature type="disulfide bond" evidence="10">
    <location>
        <begin position="544"/>
        <end position="559"/>
    </location>
</feature>
<evidence type="ECO:0000313" key="14">
    <source>
        <dbReference type="EMBL" id="JAT79471.1"/>
    </source>
</evidence>
<keyword evidence="7" id="KW-0472">Membrane</keyword>
<dbReference type="Gene3D" id="4.10.400.10">
    <property type="entry name" value="Low-density Lipoprotein Receptor"/>
    <property type="match status" value="10"/>
</dbReference>
<evidence type="ECO:0000256" key="12">
    <source>
        <dbReference type="SAM" id="SignalP"/>
    </source>
</evidence>
<organism evidence="14">
    <name type="scientific">Pectinophora gossypiella</name>
    <name type="common">Cotton pink bollworm</name>
    <name type="synonym">Depressaria gossypiella</name>
    <dbReference type="NCBI Taxonomy" id="13191"/>
    <lineage>
        <taxon>Eukaryota</taxon>
        <taxon>Metazoa</taxon>
        <taxon>Ecdysozoa</taxon>
        <taxon>Arthropoda</taxon>
        <taxon>Hexapoda</taxon>
        <taxon>Insecta</taxon>
        <taxon>Pterygota</taxon>
        <taxon>Neoptera</taxon>
        <taxon>Endopterygota</taxon>
        <taxon>Lepidoptera</taxon>
        <taxon>Glossata</taxon>
        <taxon>Ditrysia</taxon>
        <taxon>Gelechioidea</taxon>
        <taxon>Gelechiidae</taxon>
        <taxon>Apatetrinae</taxon>
        <taxon>Pectinophora</taxon>
    </lineage>
</organism>
<proteinExistence type="predicted"/>
<dbReference type="PROSITE" id="PS50068">
    <property type="entry name" value="LDLRA_2"/>
    <property type="match status" value="9"/>
</dbReference>
<accession>A0A1E1VXS1</accession>
<feature type="disulfide bond" evidence="10">
    <location>
        <begin position="649"/>
        <end position="661"/>
    </location>
</feature>
<dbReference type="OrthoDB" id="10055367at2759"/>
<dbReference type="PROSITE" id="PS01209">
    <property type="entry name" value="LDLRA_1"/>
    <property type="match status" value="5"/>
</dbReference>
<evidence type="ECO:0000259" key="13">
    <source>
        <dbReference type="PROSITE" id="PS50024"/>
    </source>
</evidence>
<dbReference type="InterPro" id="IPR000082">
    <property type="entry name" value="SEA_dom"/>
</dbReference>
<evidence type="ECO:0000256" key="6">
    <source>
        <dbReference type="ARBA" id="ARBA00022989"/>
    </source>
</evidence>
<protein>
    <recommendedName>
        <fullName evidence="13">SEA domain-containing protein</fullName>
    </recommendedName>
</protein>
<dbReference type="InterPro" id="IPR023415">
    <property type="entry name" value="LDLR_class-A_CS"/>
</dbReference>
<feature type="disulfide bond" evidence="10">
    <location>
        <begin position="583"/>
        <end position="598"/>
    </location>
</feature>
<dbReference type="GO" id="GO:0005886">
    <property type="term" value="C:plasma membrane"/>
    <property type="evidence" value="ECO:0007669"/>
    <property type="project" value="TreeGrafter"/>
</dbReference>
<feature type="disulfide bond" evidence="10">
    <location>
        <begin position="656"/>
        <end position="674"/>
    </location>
</feature>
<dbReference type="Pfam" id="PF00057">
    <property type="entry name" value="Ldl_recept_a"/>
    <property type="match status" value="7"/>
</dbReference>
<feature type="chain" id="PRO_5009115045" description="SEA domain-containing protein" evidence="12">
    <location>
        <begin position="23"/>
        <end position="693"/>
    </location>
</feature>
<dbReference type="SUPFAM" id="SSF57424">
    <property type="entry name" value="LDL receptor-like module"/>
    <property type="match status" value="10"/>
</dbReference>
<feature type="disulfide bond" evidence="10">
    <location>
        <begin position="247"/>
        <end position="265"/>
    </location>
</feature>
<keyword evidence="8 10" id="KW-1015">Disulfide bond</keyword>
<keyword evidence="9" id="KW-0325">Glycoprotein</keyword>
<dbReference type="GO" id="GO:0016192">
    <property type="term" value="P:vesicle-mediated transport"/>
    <property type="evidence" value="ECO:0007669"/>
    <property type="project" value="UniProtKB-ARBA"/>
</dbReference>
<dbReference type="GO" id="GO:0012505">
    <property type="term" value="C:endomembrane system"/>
    <property type="evidence" value="ECO:0007669"/>
    <property type="project" value="UniProtKB-SubCell"/>
</dbReference>
<dbReference type="AlphaFoldDB" id="A0A1E1VXS1"/>
<feature type="disulfide bond" evidence="10">
    <location>
        <begin position="359"/>
        <end position="374"/>
    </location>
</feature>
<feature type="disulfide bond" evidence="10">
    <location>
        <begin position="347"/>
        <end position="365"/>
    </location>
</feature>
<dbReference type="FunFam" id="4.10.400.10:FF:000034">
    <property type="entry name" value="Low-density lipoprotein receptor-related protein 2"/>
    <property type="match status" value="1"/>
</dbReference>
<sequence length="693" mass="75767">VGVALLAGLAIISAALTHQATALEDLYWEGEEDSSNEFLEVKDEELGITGHLTRLKRGFGDLFDFFGSSSSSSTTTPSPETTTIPAESLINEYDSGKDDDLDTDGGSGAPSMGETETELREKTLRVTFVVNHPYQAQYSNRDSQQFKSFSMSLAEAVNQLFDTLPGTQRASLVRIQSRISDEFTCKVTLDIVTTGYEDTDRITGILRDHIRNRRMLGTVAVSDNDFSANVIDPGSSFDVCAADEFRCDDGRCVAGSARCNKVNECSDGSDEAGCPFDDWGVGGDDDQATESDLIETALPEEPLPTSWLPWDGDRGDSNAFDEVTTTRDYSTTPVPISITCQNDELRCDETRCVPLTARCNGYVDCDDGADEFNCEETCGVDDFRCNNGKCIEGSRRCDHIVDCPGTGNEDELNCKCRPDEFQCVSDGSCIEARKRCDGQSHCRDSSDEDDCGARYFRCRTGKLIPASLRCNRGYDCPPGDYSDEQNCRSVQCPADSFTCNPGSAIRCARRCDGQTECDSGEDEDNCEECNHECNGRCLEDVLICNGVSDCPDGSDELDCDGCDGPTDFRCRETGECLNIAQRCNGVPECSDYSDETGCNDTITPAPRGCLENQFQCRNGTCINYDFYCDGHDDCNDNSDEENCHVVRDCSSEDFQCVSGQCINGAGYCDGVPQCDDGSDENGCPTTRPWYTTT</sequence>
<feature type="disulfide bond" evidence="10">
    <location>
        <begin position="259"/>
        <end position="274"/>
    </location>
</feature>
<gene>
    <name evidence="14" type="ORF">g.2853</name>
</gene>
<feature type="region of interest" description="Disordered" evidence="11">
    <location>
        <begin position="92"/>
        <end position="118"/>
    </location>
</feature>